<gene>
    <name evidence="11" type="ORF">DLAC_03322</name>
</gene>
<evidence type="ECO:0000256" key="9">
    <source>
        <dbReference type="PROSITE-ProRule" id="PRU00282"/>
    </source>
</evidence>
<dbReference type="PANTHER" id="PTHR24089">
    <property type="entry name" value="SOLUTE CARRIER FAMILY 25"/>
    <property type="match status" value="1"/>
</dbReference>
<evidence type="ECO:0000256" key="10">
    <source>
        <dbReference type="RuleBase" id="RU000488"/>
    </source>
</evidence>
<dbReference type="InterPro" id="IPR018108">
    <property type="entry name" value="MCP_transmembrane"/>
</dbReference>
<evidence type="ECO:0000313" key="11">
    <source>
        <dbReference type="EMBL" id="KYR00169.1"/>
    </source>
</evidence>
<reference evidence="11 12" key="1">
    <citation type="submission" date="2015-12" db="EMBL/GenBank/DDBJ databases">
        <title>Dictyostelia acquired genes for synthesis and detection of signals that induce cell-type specialization by lateral gene transfer from prokaryotes.</title>
        <authorList>
            <person name="Gloeckner G."/>
            <person name="Schaap P."/>
        </authorList>
    </citation>
    <scope>NUCLEOTIDE SEQUENCE [LARGE SCALE GENOMIC DNA]</scope>
    <source>
        <strain evidence="11 12">TK</strain>
    </source>
</reference>
<keyword evidence="6" id="KW-0999">Mitochondrion inner membrane</keyword>
<organism evidence="11 12">
    <name type="scientific">Tieghemostelium lacteum</name>
    <name type="common">Slime mold</name>
    <name type="synonym">Dictyostelium lacteum</name>
    <dbReference type="NCBI Taxonomy" id="361077"/>
    <lineage>
        <taxon>Eukaryota</taxon>
        <taxon>Amoebozoa</taxon>
        <taxon>Evosea</taxon>
        <taxon>Eumycetozoa</taxon>
        <taxon>Dictyostelia</taxon>
        <taxon>Dictyosteliales</taxon>
        <taxon>Raperosteliaceae</taxon>
        <taxon>Tieghemostelium</taxon>
    </lineage>
</organism>
<keyword evidence="12" id="KW-1185">Reference proteome</keyword>
<keyword evidence="4 9" id="KW-0812">Transmembrane</keyword>
<dbReference type="EMBL" id="LODT01000016">
    <property type="protein sequence ID" value="KYR00169.1"/>
    <property type="molecule type" value="Genomic_DNA"/>
</dbReference>
<evidence type="ECO:0000256" key="5">
    <source>
        <dbReference type="ARBA" id="ARBA00022737"/>
    </source>
</evidence>
<dbReference type="InterPro" id="IPR002067">
    <property type="entry name" value="MCP"/>
</dbReference>
<evidence type="ECO:0000256" key="6">
    <source>
        <dbReference type="ARBA" id="ARBA00022792"/>
    </source>
</evidence>
<dbReference type="FunCoup" id="A0A152A1U6">
    <property type="interactions" value="106"/>
</dbReference>
<dbReference type="PROSITE" id="PS50920">
    <property type="entry name" value="SOLCAR"/>
    <property type="match status" value="3"/>
</dbReference>
<feature type="repeat" description="Solcar" evidence="9">
    <location>
        <begin position="97"/>
        <end position="182"/>
    </location>
</feature>
<dbReference type="InterPro" id="IPR002167">
    <property type="entry name" value="GDC-like"/>
</dbReference>
<keyword evidence="5" id="KW-0677">Repeat</keyword>
<name>A0A152A1U6_TIELA</name>
<dbReference type="Pfam" id="PF00153">
    <property type="entry name" value="Mito_carr"/>
    <property type="match status" value="3"/>
</dbReference>
<proteinExistence type="inferred from homology"/>
<comment type="subcellular location">
    <subcellularLocation>
        <location evidence="1">Mitochondrion inner membrane</location>
        <topology evidence="1">Multi-pass membrane protein</topology>
    </subcellularLocation>
</comment>
<dbReference type="Gene3D" id="1.50.40.10">
    <property type="entry name" value="Mitochondrial carrier domain"/>
    <property type="match status" value="1"/>
</dbReference>
<sequence length="290" mass="32138">MSDQRNHPLISFFSGGIAGVTAKSAVAPLERVKILFQIKSELYSLDSVYSSIKKIINKEGFKGLWRGNTATITRVFPYAAVQFLSYETIKKNIINNNTPLNNFIAGSSAGGIAVLCTYPLDLLRARLAIEVQDQYTRIHHLFRDTIAKDGFKGAYRGIQPTLIGILPYGGISFSTFEYLKKYAPYNCKDEKGQLIPSYKLMAGGIAGGLAQTASYPFDVVRRRMQTHGFGDGKVEINLEHNSFKTIYNILRNEGIGALYKGLSINYVKVIPTTSIAFYTYELCSGILKGL</sequence>
<protein>
    <submittedName>
        <fullName evidence="11">Mitochondrial substrate carrier family protein</fullName>
    </submittedName>
</protein>
<keyword evidence="7" id="KW-0496">Mitochondrion</keyword>
<evidence type="ECO:0000256" key="1">
    <source>
        <dbReference type="ARBA" id="ARBA00004448"/>
    </source>
</evidence>
<dbReference type="InterPro" id="IPR023395">
    <property type="entry name" value="MCP_dom_sf"/>
</dbReference>
<dbReference type="Proteomes" id="UP000076078">
    <property type="component" value="Unassembled WGS sequence"/>
</dbReference>
<dbReference type="OrthoDB" id="270584at2759"/>
<feature type="repeat" description="Solcar" evidence="9">
    <location>
        <begin position="6"/>
        <end position="92"/>
    </location>
</feature>
<evidence type="ECO:0000256" key="4">
    <source>
        <dbReference type="ARBA" id="ARBA00022692"/>
    </source>
</evidence>
<dbReference type="PRINTS" id="PR00926">
    <property type="entry name" value="MITOCARRIER"/>
</dbReference>
<evidence type="ECO:0000256" key="7">
    <source>
        <dbReference type="ARBA" id="ARBA00023128"/>
    </source>
</evidence>
<comment type="similarity">
    <text evidence="2 10">Belongs to the mitochondrial carrier (TC 2.A.29) family.</text>
</comment>
<feature type="repeat" description="Solcar" evidence="9">
    <location>
        <begin position="194"/>
        <end position="286"/>
    </location>
</feature>
<keyword evidence="8 9" id="KW-0472">Membrane</keyword>
<dbReference type="SUPFAM" id="SSF103506">
    <property type="entry name" value="Mitochondrial carrier"/>
    <property type="match status" value="1"/>
</dbReference>
<evidence type="ECO:0000256" key="8">
    <source>
        <dbReference type="ARBA" id="ARBA00023136"/>
    </source>
</evidence>
<keyword evidence="3 10" id="KW-0813">Transport</keyword>
<dbReference type="AlphaFoldDB" id="A0A152A1U6"/>
<comment type="caution">
    <text evidence="11">The sequence shown here is derived from an EMBL/GenBank/DDBJ whole genome shotgun (WGS) entry which is preliminary data.</text>
</comment>
<dbReference type="PRINTS" id="PR00928">
    <property type="entry name" value="GRAVESDC"/>
</dbReference>
<dbReference type="GO" id="GO:0005743">
    <property type="term" value="C:mitochondrial inner membrane"/>
    <property type="evidence" value="ECO:0007669"/>
    <property type="project" value="UniProtKB-SubCell"/>
</dbReference>
<evidence type="ECO:0000256" key="3">
    <source>
        <dbReference type="ARBA" id="ARBA00022448"/>
    </source>
</evidence>
<dbReference type="STRING" id="361077.A0A152A1U6"/>
<dbReference type="OMA" id="VYERMKW"/>
<dbReference type="InParanoid" id="A0A152A1U6"/>
<accession>A0A152A1U6</accession>
<evidence type="ECO:0000256" key="2">
    <source>
        <dbReference type="ARBA" id="ARBA00006375"/>
    </source>
</evidence>
<evidence type="ECO:0000313" key="12">
    <source>
        <dbReference type="Proteomes" id="UP000076078"/>
    </source>
</evidence>
<dbReference type="GO" id="GO:0055085">
    <property type="term" value="P:transmembrane transport"/>
    <property type="evidence" value="ECO:0007669"/>
    <property type="project" value="InterPro"/>
</dbReference>